<name>A0A7S4C980_9EUGL</name>
<evidence type="ECO:0000256" key="1">
    <source>
        <dbReference type="SAM" id="MobiDB-lite"/>
    </source>
</evidence>
<dbReference type="AlphaFoldDB" id="A0A7S4C980"/>
<gene>
    <name evidence="2" type="ORF">EGYM00163_LOCUS1854</name>
</gene>
<accession>A0A7S4C980</accession>
<reference evidence="2" key="1">
    <citation type="submission" date="2021-01" db="EMBL/GenBank/DDBJ databases">
        <authorList>
            <person name="Corre E."/>
            <person name="Pelletier E."/>
            <person name="Niang G."/>
            <person name="Scheremetjew M."/>
            <person name="Finn R."/>
            <person name="Kale V."/>
            <person name="Holt S."/>
            <person name="Cochrane G."/>
            <person name="Meng A."/>
            <person name="Brown T."/>
            <person name="Cohen L."/>
        </authorList>
    </citation>
    <scope>NUCLEOTIDE SEQUENCE</scope>
    <source>
        <strain evidence="2">CCMP1594</strain>
    </source>
</reference>
<feature type="region of interest" description="Disordered" evidence="1">
    <location>
        <begin position="82"/>
        <end position="110"/>
    </location>
</feature>
<organism evidence="2">
    <name type="scientific">Eutreptiella gymnastica</name>
    <dbReference type="NCBI Taxonomy" id="73025"/>
    <lineage>
        <taxon>Eukaryota</taxon>
        <taxon>Discoba</taxon>
        <taxon>Euglenozoa</taxon>
        <taxon>Euglenida</taxon>
        <taxon>Spirocuta</taxon>
        <taxon>Euglenophyceae</taxon>
        <taxon>Eutreptiales</taxon>
        <taxon>Eutreptiaceae</taxon>
        <taxon>Eutreptiella</taxon>
    </lineage>
</organism>
<sequence>MVQGSRPNPQGLDKFLCPFPPARSLEASLNTLQKSLPATTTKGSGFKSGVFSTSKYINESRCDFAGSYTKSQPQLLACISDDPFSRNLPAREQKQPGRDPRAESFPSSFSTNGVGVKELWASASVAGPKSVTDVALDREMTNKVRLEPMHMMGSRVMPAEFVPVEEDNSDAHCKLPSQRRRDYTNERQMDQARHAQSVARRQLNGLSFALRHRYPGGFLGGKADEEAAESAARAQQQEQERAQVHWEQRRQWTQANNVKDPASGMTLLWHQGQGSGTELGGAKKLFQSKARVGQPQKTDLAALVNKPPPRHDSARAAQLRFEDTRGKGFDIISGVALKD</sequence>
<feature type="compositionally biased region" description="Basic and acidic residues" evidence="1">
    <location>
        <begin position="89"/>
        <end position="102"/>
    </location>
</feature>
<protein>
    <submittedName>
        <fullName evidence="2">Uncharacterized protein</fullName>
    </submittedName>
</protein>
<proteinExistence type="predicted"/>
<dbReference type="EMBL" id="HBJA01005687">
    <property type="protein sequence ID" value="CAE0790740.1"/>
    <property type="molecule type" value="Transcribed_RNA"/>
</dbReference>
<feature type="region of interest" description="Disordered" evidence="1">
    <location>
        <begin position="219"/>
        <end position="241"/>
    </location>
</feature>
<evidence type="ECO:0000313" key="2">
    <source>
        <dbReference type="EMBL" id="CAE0790740.1"/>
    </source>
</evidence>